<sequence length="332" mass="36976">MSSFLSKLRVSITLWIFWALLSIRNLHIARVIFNAVTKPTSSQKPWMVTDPQEKTCVWVLEGAASLKQEELYDRIRKADIVLVWVHGGAMVFGSAAQNMEPFIKWIKLFKEKKSLNVVICGVEYRLAPENPVPAQFEDVATAYTHIVKDLGIPATKIILGGDSAGSLLGPEAVIYSREFNHLLPNNGYQLPIPAGYVLSSPVAEVLNPCPSMEENKRKDYNPPTMKYLGSYVNSGPSGFQPKPWVLFNDDYNLKANAPKSVLVFVGGHEIGRDENILIAKRFSDGGVDTTVITEQYPHNWFLLGPSVVDEPSVNEKADEKFVNWVIESIAKA</sequence>
<dbReference type="GO" id="GO:0016787">
    <property type="term" value="F:hydrolase activity"/>
    <property type="evidence" value="ECO:0007669"/>
    <property type="project" value="UniProtKB-KW"/>
</dbReference>
<accession>A0A8H7PIG6</accession>
<keyword evidence="4" id="KW-1185">Reference proteome</keyword>
<evidence type="ECO:0000313" key="3">
    <source>
        <dbReference type="EMBL" id="KAG2174597.1"/>
    </source>
</evidence>
<dbReference type="Proteomes" id="UP000612746">
    <property type="component" value="Unassembled WGS sequence"/>
</dbReference>
<dbReference type="AlphaFoldDB" id="A0A8H7PIG6"/>
<dbReference type="OrthoDB" id="408631at2759"/>
<dbReference type="InterPro" id="IPR050300">
    <property type="entry name" value="GDXG_lipolytic_enzyme"/>
</dbReference>
<name>A0A8H7PIG6_9FUNG</name>
<protein>
    <recommendedName>
        <fullName evidence="2">Alpha/beta hydrolase fold-3 domain-containing protein</fullName>
    </recommendedName>
</protein>
<reference evidence="3" key="1">
    <citation type="submission" date="2020-12" db="EMBL/GenBank/DDBJ databases">
        <title>Metabolic potential, ecology and presence of endohyphal bacteria is reflected in genomic diversity of Mucoromycotina.</title>
        <authorList>
            <person name="Muszewska A."/>
            <person name="Okrasinska A."/>
            <person name="Steczkiewicz K."/>
            <person name="Drgas O."/>
            <person name="Orlowska M."/>
            <person name="Perlinska-Lenart U."/>
            <person name="Aleksandrzak-Piekarczyk T."/>
            <person name="Szatraj K."/>
            <person name="Zielenkiewicz U."/>
            <person name="Pilsyk S."/>
            <person name="Malc E."/>
            <person name="Mieczkowski P."/>
            <person name="Kruszewska J.S."/>
            <person name="Biernat P."/>
            <person name="Pawlowska J."/>
        </authorList>
    </citation>
    <scope>NUCLEOTIDE SEQUENCE</scope>
    <source>
        <strain evidence="3">WA0000051536</strain>
    </source>
</reference>
<evidence type="ECO:0000313" key="4">
    <source>
        <dbReference type="Proteomes" id="UP000612746"/>
    </source>
</evidence>
<gene>
    <name evidence="3" type="ORF">INT44_006860</name>
</gene>
<dbReference type="InterPro" id="IPR013094">
    <property type="entry name" value="AB_hydrolase_3"/>
</dbReference>
<evidence type="ECO:0000256" key="1">
    <source>
        <dbReference type="ARBA" id="ARBA00022801"/>
    </source>
</evidence>
<dbReference type="EMBL" id="JAEPRA010000016">
    <property type="protein sequence ID" value="KAG2174597.1"/>
    <property type="molecule type" value="Genomic_DNA"/>
</dbReference>
<keyword evidence="1" id="KW-0378">Hydrolase</keyword>
<dbReference type="Pfam" id="PF07859">
    <property type="entry name" value="Abhydrolase_3"/>
    <property type="match status" value="1"/>
</dbReference>
<dbReference type="InterPro" id="IPR029058">
    <property type="entry name" value="AB_hydrolase_fold"/>
</dbReference>
<dbReference type="Gene3D" id="3.40.50.1820">
    <property type="entry name" value="alpha/beta hydrolase"/>
    <property type="match status" value="1"/>
</dbReference>
<feature type="domain" description="Alpha/beta hydrolase fold-3" evidence="2">
    <location>
        <begin position="82"/>
        <end position="301"/>
    </location>
</feature>
<organism evidence="3 4">
    <name type="scientific">Umbelopsis vinacea</name>
    <dbReference type="NCBI Taxonomy" id="44442"/>
    <lineage>
        <taxon>Eukaryota</taxon>
        <taxon>Fungi</taxon>
        <taxon>Fungi incertae sedis</taxon>
        <taxon>Mucoromycota</taxon>
        <taxon>Mucoromycotina</taxon>
        <taxon>Umbelopsidomycetes</taxon>
        <taxon>Umbelopsidales</taxon>
        <taxon>Umbelopsidaceae</taxon>
        <taxon>Umbelopsis</taxon>
    </lineage>
</organism>
<dbReference type="SUPFAM" id="SSF53474">
    <property type="entry name" value="alpha/beta-Hydrolases"/>
    <property type="match status" value="1"/>
</dbReference>
<comment type="caution">
    <text evidence="3">The sequence shown here is derived from an EMBL/GenBank/DDBJ whole genome shotgun (WGS) entry which is preliminary data.</text>
</comment>
<proteinExistence type="predicted"/>
<dbReference type="PANTHER" id="PTHR48081:SF8">
    <property type="entry name" value="ALPHA_BETA HYDROLASE FOLD-3 DOMAIN-CONTAINING PROTEIN-RELATED"/>
    <property type="match status" value="1"/>
</dbReference>
<dbReference type="PANTHER" id="PTHR48081">
    <property type="entry name" value="AB HYDROLASE SUPERFAMILY PROTEIN C4A8.06C"/>
    <property type="match status" value="1"/>
</dbReference>
<evidence type="ECO:0000259" key="2">
    <source>
        <dbReference type="Pfam" id="PF07859"/>
    </source>
</evidence>